<evidence type="ECO:0000256" key="3">
    <source>
        <dbReference type="ARBA" id="ARBA00022989"/>
    </source>
</evidence>
<keyword evidence="4 5" id="KW-0472">Membrane</keyword>
<dbReference type="SUPFAM" id="SSF81321">
    <property type="entry name" value="Family A G protein-coupled receptor-like"/>
    <property type="match status" value="1"/>
</dbReference>
<evidence type="ECO:0000313" key="9">
    <source>
        <dbReference type="EMBL" id="CAF3680245.1"/>
    </source>
</evidence>
<feature type="transmembrane region" description="Helical" evidence="5">
    <location>
        <begin position="115"/>
        <end position="143"/>
    </location>
</feature>
<dbReference type="Proteomes" id="UP000681722">
    <property type="component" value="Unassembled WGS sequence"/>
</dbReference>
<dbReference type="InterPro" id="IPR000276">
    <property type="entry name" value="GPCR_Rhodpsn"/>
</dbReference>
<sequence>MRWLDFMIKQKLICFRLILGYWYGNSNSCLFWIIYDYTLQAQNLFLMAWTSVERNLLAFKSSLFRNRMRRIIYHYIPIIVVSLIPFVFYMGAVLSLPTCDGFLSGVCNGACYENIYWLTIFDFSFNVILPITMIILFNCILIFKVFIQKKRLHLVTSTNKTRRLTLQLLILSILYSFAWLPQIISSLIQNACPDCVTDDVIDVTYYITYIVPFGLPFIIAFILPEVRQFVFSRCPVWIKRRTARVLPFEVATLNTLSRN</sequence>
<keyword evidence="3 5" id="KW-1133">Transmembrane helix</keyword>
<dbReference type="Proteomes" id="UP000663829">
    <property type="component" value="Unassembled WGS sequence"/>
</dbReference>
<feature type="transmembrane region" description="Helical" evidence="5">
    <location>
        <begin position="12"/>
        <end position="35"/>
    </location>
</feature>
<keyword evidence="11" id="KW-1185">Reference proteome</keyword>
<evidence type="ECO:0000313" key="7">
    <source>
        <dbReference type="EMBL" id="CAF0897174.1"/>
    </source>
</evidence>
<dbReference type="EMBL" id="CAJNOK010025186">
    <property type="protein sequence ID" value="CAF1386910.1"/>
    <property type="molecule type" value="Genomic_DNA"/>
</dbReference>
<evidence type="ECO:0000313" key="11">
    <source>
        <dbReference type="Proteomes" id="UP000663829"/>
    </source>
</evidence>
<dbReference type="EMBL" id="CAJOBA010046889">
    <property type="protein sequence ID" value="CAF4194773.1"/>
    <property type="molecule type" value="Genomic_DNA"/>
</dbReference>
<protein>
    <recommendedName>
        <fullName evidence="6">G-protein coupled receptors family 1 profile domain-containing protein</fullName>
    </recommendedName>
</protein>
<name>A0A813ZE59_9BILA</name>
<dbReference type="Proteomes" id="UP000677228">
    <property type="component" value="Unassembled WGS sequence"/>
</dbReference>
<dbReference type="Proteomes" id="UP000682733">
    <property type="component" value="Unassembled WGS sequence"/>
</dbReference>
<proteinExistence type="predicted"/>
<dbReference type="GO" id="GO:0016020">
    <property type="term" value="C:membrane"/>
    <property type="evidence" value="ECO:0007669"/>
    <property type="project" value="UniProtKB-SubCell"/>
</dbReference>
<feature type="transmembrane region" description="Helical" evidence="5">
    <location>
        <begin position="41"/>
        <end position="59"/>
    </location>
</feature>
<feature type="transmembrane region" description="Helical" evidence="5">
    <location>
        <begin position="204"/>
        <end position="223"/>
    </location>
</feature>
<dbReference type="Pfam" id="PF00001">
    <property type="entry name" value="7tm_1"/>
    <property type="match status" value="1"/>
</dbReference>
<dbReference type="GO" id="GO:0004930">
    <property type="term" value="F:G protein-coupled receptor activity"/>
    <property type="evidence" value="ECO:0007669"/>
    <property type="project" value="InterPro"/>
</dbReference>
<reference evidence="7" key="1">
    <citation type="submission" date="2021-02" db="EMBL/GenBank/DDBJ databases">
        <authorList>
            <person name="Nowell W R."/>
        </authorList>
    </citation>
    <scope>NUCLEOTIDE SEQUENCE</scope>
</reference>
<evidence type="ECO:0000256" key="2">
    <source>
        <dbReference type="ARBA" id="ARBA00022692"/>
    </source>
</evidence>
<feature type="domain" description="G-protein coupled receptors family 1 profile" evidence="6">
    <location>
        <begin position="1"/>
        <end position="223"/>
    </location>
</feature>
<evidence type="ECO:0000256" key="5">
    <source>
        <dbReference type="SAM" id="Phobius"/>
    </source>
</evidence>
<dbReference type="PROSITE" id="PS50262">
    <property type="entry name" value="G_PROTEIN_RECEP_F1_2"/>
    <property type="match status" value="1"/>
</dbReference>
<keyword evidence="2 5" id="KW-0812">Transmembrane</keyword>
<gene>
    <name evidence="7" type="ORF">GPM918_LOCUS8438</name>
    <name evidence="8" type="ORF">OVA965_LOCUS32376</name>
    <name evidence="9" type="ORF">SRO942_LOCUS8438</name>
    <name evidence="10" type="ORF">TMI583_LOCUS33235</name>
</gene>
<feature type="transmembrane region" description="Helical" evidence="5">
    <location>
        <begin position="71"/>
        <end position="95"/>
    </location>
</feature>
<accession>A0A813ZE59</accession>
<evidence type="ECO:0000313" key="10">
    <source>
        <dbReference type="EMBL" id="CAF4194773.1"/>
    </source>
</evidence>
<dbReference type="Gene3D" id="1.20.1070.10">
    <property type="entry name" value="Rhodopsin 7-helix transmembrane proteins"/>
    <property type="match status" value="1"/>
</dbReference>
<evidence type="ECO:0000256" key="1">
    <source>
        <dbReference type="ARBA" id="ARBA00004370"/>
    </source>
</evidence>
<evidence type="ECO:0000256" key="4">
    <source>
        <dbReference type="ARBA" id="ARBA00023136"/>
    </source>
</evidence>
<dbReference type="CDD" id="cd00637">
    <property type="entry name" value="7tm_classA_rhodopsin-like"/>
    <property type="match status" value="1"/>
</dbReference>
<organism evidence="7 11">
    <name type="scientific">Didymodactylos carnosus</name>
    <dbReference type="NCBI Taxonomy" id="1234261"/>
    <lineage>
        <taxon>Eukaryota</taxon>
        <taxon>Metazoa</taxon>
        <taxon>Spiralia</taxon>
        <taxon>Gnathifera</taxon>
        <taxon>Rotifera</taxon>
        <taxon>Eurotatoria</taxon>
        <taxon>Bdelloidea</taxon>
        <taxon>Philodinida</taxon>
        <taxon>Philodinidae</taxon>
        <taxon>Didymodactylos</taxon>
    </lineage>
</organism>
<comment type="caution">
    <text evidence="7">The sequence shown here is derived from an EMBL/GenBank/DDBJ whole genome shotgun (WGS) entry which is preliminary data.</text>
</comment>
<dbReference type="AlphaFoldDB" id="A0A813ZE59"/>
<dbReference type="EMBL" id="CAJNOQ010001469">
    <property type="protein sequence ID" value="CAF0897174.1"/>
    <property type="molecule type" value="Genomic_DNA"/>
</dbReference>
<evidence type="ECO:0000313" key="8">
    <source>
        <dbReference type="EMBL" id="CAF1386910.1"/>
    </source>
</evidence>
<dbReference type="EMBL" id="CAJOBC010001469">
    <property type="protein sequence ID" value="CAF3680245.1"/>
    <property type="molecule type" value="Genomic_DNA"/>
</dbReference>
<dbReference type="InterPro" id="IPR017452">
    <property type="entry name" value="GPCR_Rhodpsn_7TM"/>
</dbReference>
<feature type="transmembrane region" description="Helical" evidence="5">
    <location>
        <begin position="164"/>
        <end position="184"/>
    </location>
</feature>
<comment type="subcellular location">
    <subcellularLocation>
        <location evidence="1">Membrane</location>
    </subcellularLocation>
</comment>
<evidence type="ECO:0000259" key="6">
    <source>
        <dbReference type="PROSITE" id="PS50262"/>
    </source>
</evidence>